<dbReference type="Proteomes" id="UP000249808">
    <property type="component" value="Unassembled WGS sequence"/>
</dbReference>
<dbReference type="Gene3D" id="3.40.1190.20">
    <property type="match status" value="1"/>
</dbReference>
<evidence type="ECO:0000313" key="6">
    <source>
        <dbReference type="EMBL" id="RAK45960.1"/>
    </source>
</evidence>
<dbReference type="InterPro" id="IPR002173">
    <property type="entry name" value="Carboh/pur_kinase_PfkB_CS"/>
</dbReference>
<dbReference type="InterPro" id="IPR029056">
    <property type="entry name" value="Ribokinase-like"/>
</dbReference>
<name>A0A327ZU99_9STAP</name>
<dbReference type="PANTHER" id="PTHR10584:SF166">
    <property type="entry name" value="RIBOKINASE"/>
    <property type="match status" value="1"/>
</dbReference>
<evidence type="ECO:0000256" key="1">
    <source>
        <dbReference type="ARBA" id="ARBA00010688"/>
    </source>
</evidence>
<feature type="domain" description="Carbohydrate kinase PfkB" evidence="5">
    <location>
        <begin position="11"/>
        <end position="291"/>
    </location>
</feature>
<evidence type="ECO:0000259" key="5">
    <source>
        <dbReference type="Pfam" id="PF00294"/>
    </source>
</evidence>
<dbReference type="GO" id="GO:0016301">
    <property type="term" value="F:kinase activity"/>
    <property type="evidence" value="ECO:0007669"/>
    <property type="project" value="UniProtKB-KW"/>
</dbReference>
<dbReference type="Pfam" id="PF00294">
    <property type="entry name" value="PfkB"/>
    <property type="match status" value="1"/>
</dbReference>
<dbReference type="PRINTS" id="PR00990">
    <property type="entry name" value="RIBOKINASE"/>
</dbReference>
<dbReference type="PROSITE" id="PS00584">
    <property type="entry name" value="PFKB_KINASES_2"/>
    <property type="match status" value="1"/>
</dbReference>
<comment type="caution">
    <text evidence="6">The sequence shown here is derived from an EMBL/GenBank/DDBJ whole genome shotgun (WGS) entry which is preliminary data.</text>
</comment>
<evidence type="ECO:0000256" key="4">
    <source>
        <dbReference type="RuleBase" id="RU003704"/>
    </source>
</evidence>
<keyword evidence="3 4" id="KW-0418">Kinase</keyword>
<dbReference type="InterPro" id="IPR011611">
    <property type="entry name" value="PfkB_dom"/>
</dbReference>
<keyword evidence="2 4" id="KW-0808">Transferase</keyword>
<keyword evidence="7" id="KW-1185">Reference proteome</keyword>
<dbReference type="GO" id="GO:0006796">
    <property type="term" value="P:phosphate-containing compound metabolic process"/>
    <property type="evidence" value="ECO:0007669"/>
    <property type="project" value="UniProtKB-ARBA"/>
</dbReference>
<dbReference type="GO" id="GO:0005829">
    <property type="term" value="C:cytosol"/>
    <property type="evidence" value="ECO:0007669"/>
    <property type="project" value="TreeGrafter"/>
</dbReference>
<dbReference type="PANTHER" id="PTHR10584">
    <property type="entry name" value="SUGAR KINASE"/>
    <property type="match status" value="1"/>
</dbReference>
<sequence>MNLIKVGVLMKCLVIGSTVADIMIYMDRLPTSQGDEHIKKQMMAVGGCAFNVVNVLHQMGVDYTFISPVGTGMYGDFVKKELNRLGIQSEIHLSGANGCCYCFVEENGDRTFLSHHGVEYSFNPEWVTDLDMTSFDYIYVCGLEIEETDGDKIIEMLKEVSGQIIFCPGPRGKLIEQRKMEALYALSPIIHLNEQEIKELTGIENIEEAVQKMYDWTHNTVIVTTGTEGVIYYDGKLHSVTGYKAEVVDTIGAGDSHTGGVMAALSAEKTLHEAIDFANLVSSKVVGVNGVHLENAEYETLRQLMHN</sequence>
<evidence type="ECO:0000256" key="2">
    <source>
        <dbReference type="ARBA" id="ARBA00022679"/>
    </source>
</evidence>
<dbReference type="InterPro" id="IPR002139">
    <property type="entry name" value="Ribo/fructo_kinase"/>
</dbReference>
<reference evidence="6 7" key="1">
    <citation type="journal article" date="2018" name="Front. Microbiol.">
        <title>Description and Comparative Genomics of Macrococcus caseolyticus subsp. hominis subsp. nov., Macrococcus goetzii sp. nov., Macrococcus epidermidis sp. nov., and Macrococcus bohemicus sp. nov., Novel Macrococci From Human Clinical Material With Virulence Potential and Suspected Uptake of Foreign DNA by Natural Transformation.</title>
        <authorList>
            <person name="Maslanova I."/>
            <person name="Wertheimer Z."/>
            <person name="Sedlacek I."/>
            <person name="Svec P."/>
            <person name="Indrakova A."/>
            <person name="Kovarovic V."/>
            <person name="Schumann P."/>
            <person name="Sproer C."/>
            <person name="Kralova S."/>
            <person name="Sedo O."/>
            <person name="Kristofova L."/>
            <person name="Vrbovska V."/>
            <person name="Fuzik T."/>
            <person name="Petras P."/>
            <person name="Zdrahal Z."/>
            <person name="Ruzickova V."/>
            <person name="Doskar J."/>
            <person name="Pantucek R."/>
        </authorList>
    </citation>
    <scope>NUCLEOTIDE SEQUENCE [LARGE SCALE GENOMIC DNA]</scope>
    <source>
        <strain evidence="6 7">01/688</strain>
    </source>
</reference>
<protein>
    <submittedName>
        <fullName evidence="6">Carbohydrate kinase</fullName>
    </submittedName>
</protein>
<comment type="similarity">
    <text evidence="1 4">Belongs to the carbohydrate kinase PfkB family.</text>
</comment>
<dbReference type="SUPFAM" id="SSF53613">
    <property type="entry name" value="Ribokinase-like"/>
    <property type="match status" value="1"/>
</dbReference>
<accession>A0A327ZU99</accession>
<proteinExistence type="inferred from homology"/>
<dbReference type="AlphaFoldDB" id="A0A327ZU99"/>
<evidence type="ECO:0000256" key="3">
    <source>
        <dbReference type="ARBA" id="ARBA00022777"/>
    </source>
</evidence>
<organism evidence="6 7">
    <name type="scientific">Macrococcus epidermidis</name>
    <dbReference type="NCBI Taxonomy" id="1902580"/>
    <lineage>
        <taxon>Bacteria</taxon>
        <taxon>Bacillati</taxon>
        <taxon>Bacillota</taxon>
        <taxon>Bacilli</taxon>
        <taxon>Bacillales</taxon>
        <taxon>Staphylococcaceae</taxon>
        <taxon>Macrococcus</taxon>
    </lineage>
</organism>
<evidence type="ECO:0000313" key="7">
    <source>
        <dbReference type="Proteomes" id="UP000249808"/>
    </source>
</evidence>
<gene>
    <name evidence="6" type="ORF">BHU61_00505</name>
</gene>
<dbReference type="EMBL" id="PZJH01000001">
    <property type="protein sequence ID" value="RAK45960.1"/>
    <property type="molecule type" value="Genomic_DNA"/>
</dbReference>